<evidence type="ECO:0000313" key="2">
    <source>
        <dbReference type="EMBL" id="CAD2086709.1"/>
    </source>
</evidence>
<dbReference type="NCBIfam" id="TIGR01599">
    <property type="entry name" value="PYST-A"/>
    <property type="match status" value="1"/>
</dbReference>
<protein>
    <submittedName>
        <fullName evidence="2">Fam-a protein</fullName>
    </submittedName>
</protein>
<accession>A0A6V7RXZ6</accession>
<dbReference type="InterPro" id="IPR006486">
    <property type="entry name" value="PYST_A"/>
</dbReference>
<keyword evidence="1" id="KW-0732">Signal</keyword>
<dbReference type="SUPFAM" id="SSF55961">
    <property type="entry name" value="Bet v1-like"/>
    <property type="match status" value="1"/>
</dbReference>
<dbReference type="VEuPathDB" id="PlasmoDB:PVLDE_0500090"/>
<name>A0A6V7RXZ6_PLAVN</name>
<sequence>MNKFYIQIVFFLLSISLYANNKTLASNPVPRKFRKYKNVRYSTPEELYEKNSHLLCTDPEETKNVEELMKEAITHFKYHSVYVDGYERYPTITDCCVRLYRKEHEGHTNVDKIEYSVWDANNYDSIINEIWDPDHAIFFNAYSVKRKIVRVYNPKLVLIEQRYKKSLFGPYKYFYTLATKFEMSKYVTLIVMASPNIIDHYPSDKEYKNTLIENANLLKIDVDSEDDIRKGKLKKTFVNVAGHYIQKYNTHVDVTFVGSIDGHPAF</sequence>
<organism evidence="2 3">
    <name type="scientific">Plasmodium vinckei lentum</name>
    <dbReference type="NCBI Taxonomy" id="138297"/>
    <lineage>
        <taxon>Eukaryota</taxon>
        <taxon>Sar</taxon>
        <taxon>Alveolata</taxon>
        <taxon>Apicomplexa</taxon>
        <taxon>Aconoidasida</taxon>
        <taxon>Haemosporida</taxon>
        <taxon>Plasmodiidae</taxon>
        <taxon>Plasmodium</taxon>
        <taxon>Plasmodium (Vinckeia)</taxon>
    </lineage>
</organism>
<proteinExistence type="predicted"/>
<evidence type="ECO:0000313" key="3">
    <source>
        <dbReference type="Proteomes" id="UP000515308"/>
    </source>
</evidence>
<reference evidence="2 3" key="1">
    <citation type="submission" date="2020-08" db="EMBL/GenBank/DDBJ databases">
        <authorList>
            <person name="Ramaprasad A."/>
        </authorList>
    </citation>
    <scope>NUCLEOTIDE SEQUENCE [LARGE SCALE GENOMIC DNA]</scope>
</reference>
<dbReference type="AlphaFoldDB" id="A0A6V7RXZ6"/>
<dbReference type="EMBL" id="LR865367">
    <property type="protein sequence ID" value="CAD2086709.1"/>
    <property type="molecule type" value="Genomic_DNA"/>
</dbReference>
<feature type="chain" id="PRO_5027706968" evidence="1">
    <location>
        <begin position="26"/>
        <end position="266"/>
    </location>
</feature>
<feature type="signal peptide" evidence="1">
    <location>
        <begin position="1"/>
        <end position="25"/>
    </location>
</feature>
<dbReference type="Proteomes" id="UP000515308">
    <property type="component" value="Chromosome PVLDE_05"/>
</dbReference>
<gene>
    <name evidence="2" type="ORF">PVLDE_0500090</name>
</gene>
<evidence type="ECO:0000256" key="1">
    <source>
        <dbReference type="SAM" id="SignalP"/>
    </source>
</evidence>